<dbReference type="EMBL" id="CAKE01000022">
    <property type="protein sequence ID" value="CCI82349.1"/>
    <property type="molecule type" value="Genomic_DNA"/>
</dbReference>
<dbReference type="Pfam" id="PF13460">
    <property type="entry name" value="NAD_binding_10"/>
    <property type="match status" value="1"/>
</dbReference>
<dbReference type="Gene3D" id="3.40.50.720">
    <property type="entry name" value="NAD(P)-binding Rossmann-like Domain"/>
    <property type="match status" value="1"/>
</dbReference>
<name>I7LAL4_9LACO</name>
<accession>I7LAL4</accession>
<reference evidence="2 3" key="1">
    <citation type="submission" date="2012-06" db="EMBL/GenBank/DDBJ databases">
        <title>Draft Genome Sequence of Lactobacillus hominis Strain CRBIP 24.179T, isolated from human intestine.</title>
        <authorList>
            <person name="Cousin S."/>
            <person name="Ma L."/>
            <person name="Bizet C."/>
            <person name="Loux V."/>
            <person name="Bouchier C."/>
            <person name="Clermont D."/>
            <person name="Creno S."/>
        </authorList>
    </citation>
    <scope>NUCLEOTIDE SEQUENCE [LARGE SCALE GENOMIC DNA]</scope>
    <source>
        <strain evidence="3">CRBIP 24.179T</strain>
    </source>
</reference>
<dbReference type="STRING" id="1423758.FC41_GL001171"/>
<dbReference type="eggNOG" id="COG2910">
    <property type="taxonomic scope" value="Bacteria"/>
</dbReference>
<dbReference type="GO" id="GO:0016646">
    <property type="term" value="F:oxidoreductase activity, acting on the CH-NH group of donors, NAD or NADP as acceptor"/>
    <property type="evidence" value="ECO:0007669"/>
    <property type="project" value="TreeGrafter"/>
</dbReference>
<evidence type="ECO:0000313" key="3">
    <source>
        <dbReference type="Proteomes" id="UP000009320"/>
    </source>
</evidence>
<protein>
    <submittedName>
        <fullName evidence="2">Putative NADH-flavin reductase</fullName>
    </submittedName>
</protein>
<dbReference type="InterPro" id="IPR036291">
    <property type="entry name" value="NAD(P)-bd_dom_sf"/>
</dbReference>
<comment type="caution">
    <text evidence="2">The sequence shown here is derived from an EMBL/GenBank/DDBJ whole genome shotgun (WGS) entry which is preliminary data.</text>
</comment>
<dbReference type="AlphaFoldDB" id="I7LAL4"/>
<feature type="domain" description="NAD(P)-binding" evidence="1">
    <location>
        <begin position="8"/>
        <end position="199"/>
    </location>
</feature>
<dbReference type="InterPro" id="IPR051606">
    <property type="entry name" value="Polyketide_Oxido-like"/>
</dbReference>
<dbReference type="PANTHER" id="PTHR43355">
    <property type="entry name" value="FLAVIN REDUCTASE (NADPH)"/>
    <property type="match status" value="1"/>
</dbReference>
<dbReference type="SUPFAM" id="SSF51735">
    <property type="entry name" value="NAD(P)-binding Rossmann-fold domains"/>
    <property type="match status" value="1"/>
</dbReference>
<dbReference type="OrthoDB" id="9785372at2"/>
<dbReference type="RefSeq" id="WP_008471410.1">
    <property type="nucleotide sequence ID" value="NZ_AYZP01000024.1"/>
</dbReference>
<dbReference type="InterPro" id="IPR016040">
    <property type="entry name" value="NAD(P)-bd_dom"/>
</dbReference>
<evidence type="ECO:0000259" key="1">
    <source>
        <dbReference type="Pfam" id="PF13460"/>
    </source>
</evidence>
<proteinExistence type="predicted"/>
<dbReference type="GeneID" id="82847562"/>
<organism evidence="2 3">
    <name type="scientific">Lactobacillus hominis DSM 23910 = CRBIP 24.179</name>
    <dbReference type="NCBI Taxonomy" id="1423758"/>
    <lineage>
        <taxon>Bacteria</taxon>
        <taxon>Bacillati</taxon>
        <taxon>Bacillota</taxon>
        <taxon>Bacilli</taxon>
        <taxon>Lactobacillales</taxon>
        <taxon>Lactobacillaceae</taxon>
        <taxon>Lactobacillus</taxon>
    </lineage>
</organism>
<gene>
    <name evidence="2" type="ORF">BN55_04440</name>
</gene>
<keyword evidence="3" id="KW-1185">Reference proteome</keyword>
<dbReference type="PANTHER" id="PTHR43355:SF2">
    <property type="entry name" value="FLAVIN REDUCTASE (NADPH)"/>
    <property type="match status" value="1"/>
</dbReference>
<dbReference type="Proteomes" id="UP000009320">
    <property type="component" value="Unassembled WGS sequence"/>
</dbReference>
<evidence type="ECO:0000313" key="2">
    <source>
        <dbReference type="EMBL" id="CCI82349.1"/>
    </source>
</evidence>
<dbReference type="PATRIC" id="fig|1423758.3.peg.1184"/>
<sequence>MTKVGIIGASGMAESAIYKLASQNPTLQVTGIVRNEAKAHRVLGDDANLVIGNVLTMNDSMFKNFDVIVDAFGTIPAQAGDQLVLARKLIDLARKNKIRVIFILGAGSLRTGEDHHLVVKDIAQMPGAKDWINVPEQQLKELDYLNGVDDVDWLGISPSLTYEAGPATAYEVGGDELLYDENGESKVTNGTMAKLVVNEILYPEHSKERITVVNKE</sequence>